<reference evidence="1 2" key="1">
    <citation type="journal article" date="2019" name="Nat. Ecol. Evol.">
        <title>Megaphylogeny resolves global patterns of mushroom evolution.</title>
        <authorList>
            <person name="Varga T."/>
            <person name="Krizsan K."/>
            <person name="Foldi C."/>
            <person name="Dima B."/>
            <person name="Sanchez-Garcia M."/>
            <person name="Sanchez-Ramirez S."/>
            <person name="Szollosi G.J."/>
            <person name="Szarkandi J.G."/>
            <person name="Papp V."/>
            <person name="Albert L."/>
            <person name="Andreopoulos W."/>
            <person name="Angelini C."/>
            <person name="Antonin V."/>
            <person name="Barry K.W."/>
            <person name="Bougher N.L."/>
            <person name="Buchanan P."/>
            <person name="Buyck B."/>
            <person name="Bense V."/>
            <person name="Catcheside P."/>
            <person name="Chovatia M."/>
            <person name="Cooper J."/>
            <person name="Damon W."/>
            <person name="Desjardin D."/>
            <person name="Finy P."/>
            <person name="Geml J."/>
            <person name="Haridas S."/>
            <person name="Hughes K."/>
            <person name="Justo A."/>
            <person name="Karasinski D."/>
            <person name="Kautmanova I."/>
            <person name="Kiss B."/>
            <person name="Kocsube S."/>
            <person name="Kotiranta H."/>
            <person name="LaButti K.M."/>
            <person name="Lechner B.E."/>
            <person name="Liimatainen K."/>
            <person name="Lipzen A."/>
            <person name="Lukacs Z."/>
            <person name="Mihaltcheva S."/>
            <person name="Morgado L.N."/>
            <person name="Niskanen T."/>
            <person name="Noordeloos M.E."/>
            <person name="Ohm R.A."/>
            <person name="Ortiz-Santana B."/>
            <person name="Ovrebo C."/>
            <person name="Racz N."/>
            <person name="Riley R."/>
            <person name="Savchenko A."/>
            <person name="Shiryaev A."/>
            <person name="Soop K."/>
            <person name="Spirin V."/>
            <person name="Szebenyi C."/>
            <person name="Tomsovsky M."/>
            <person name="Tulloss R.E."/>
            <person name="Uehling J."/>
            <person name="Grigoriev I.V."/>
            <person name="Vagvolgyi C."/>
            <person name="Papp T."/>
            <person name="Martin F.M."/>
            <person name="Miettinen O."/>
            <person name="Hibbett D.S."/>
            <person name="Nagy L.G."/>
        </authorList>
    </citation>
    <scope>NUCLEOTIDE SEQUENCE [LARGE SCALE GENOMIC DNA]</scope>
    <source>
        <strain evidence="1 2">NL-1719</strain>
    </source>
</reference>
<evidence type="ECO:0000313" key="2">
    <source>
        <dbReference type="Proteomes" id="UP000308600"/>
    </source>
</evidence>
<dbReference type="Proteomes" id="UP000308600">
    <property type="component" value="Unassembled WGS sequence"/>
</dbReference>
<organism evidence="1 2">
    <name type="scientific">Pluteus cervinus</name>
    <dbReference type="NCBI Taxonomy" id="181527"/>
    <lineage>
        <taxon>Eukaryota</taxon>
        <taxon>Fungi</taxon>
        <taxon>Dikarya</taxon>
        <taxon>Basidiomycota</taxon>
        <taxon>Agaricomycotina</taxon>
        <taxon>Agaricomycetes</taxon>
        <taxon>Agaricomycetidae</taxon>
        <taxon>Agaricales</taxon>
        <taxon>Pluteineae</taxon>
        <taxon>Pluteaceae</taxon>
        <taxon>Pluteus</taxon>
    </lineage>
</organism>
<name>A0ACD3AX25_9AGAR</name>
<dbReference type="EMBL" id="ML208323">
    <property type="protein sequence ID" value="TFK69829.1"/>
    <property type="molecule type" value="Genomic_DNA"/>
</dbReference>
<proteinExistence type="predicted"/>
<accession>A0ACD3AX25</accession>
<protein>
    <submittedName>
        <fullName evidence="1">Uncharacterized protein</fullName>
    </submittedName>
</protein>
<keyword evidence="2" id="KW-1185">Reference proteome</keyword>
<evidence type="ECO:0000313" key="1">
    <source>
        <dbReference type="EMBL" id="TFK69829.1"/>
    </source>
</evidence>
<sequence length="260" mass="30088">MHQPSNSYHGRDLALDERSSLRPPRYQPSADNSEKRDRLLYILVFLLIVISYLLGREQKRRDWEGQETNIAGRENEMTRMEREWKTQREEEGRIRDSFRWTNLTPSGHCTQYGVRKYTANFFPGYALLSHDEVLTGCSNAEAIIMGRTYSRPDHCNFTDDGRYVGHWSVQGVPDCRTYFQEFQDKGCVASGSSPLHRYEAHLMTTGPEDDGQIMCNTTPLQLKGKSFANPDSCADWGKHGWWGIFFLEDSECQNLQVQSR</sequence>
<gene>
    <name evidence="1" type="ORF">BDN72DRAFT_582301</name>
</gene>